<reference evidence="1" key="2">
    <citation type="journal article" date="2015" name="Data Brief">
        <title>Shoot transcriptome of the giant reed, Arundo donax.</title>
        <authorList>
            <person name="Barrero R.A."/>
            <person name="Guerrero F.D."/>
            <person name="Moolhuijzen P."/>
            <person name="Goolsby J.A."/>
            <person name="Tidwell J."/>
            <person name="Bellgard S.E."/>
            <person name="Bellgard M.I."/>
        </authorList>
    </citation>
    <scope>NUCLEOTIDE SEQUENCE</scope>
    <source>
        <tissue evidence="1">Shoot tissue taken approximately 20 cm above the soil surface</tissue>
    </source>
</reference>
<reference evidence="1" key="1">
    <citation type="submission" date="2014-09" db="EMBL/GenBank/DDBJ databases">
        <authorList>
            <person name="Magalhaes I.L.F."/>
            <person name="Oliveira U."/>
            <person name="Santos F.R."/>
            <person name="Vidigal T.H.D.A."/>
            <person name="Brescovit A.D."/>
            <person name="Santos A.J."/>
        </authorList>
    </citation>
    <scope>NUCLEOTIDE SEQUENCE</scope>
    <source>
        <tissue evidence="1">Shoot tissue taken approximately 20 cm above the soil surface</tissue>
    </source>
</reference>
<dbReference type="AlphaFoldDB" id="A0A0A9EGW3"/>
<dbReference type="EMBL" id="GBRH01198569">
    <property type="protein sequence ID" value="JAD99326.1"/>
    <property type="molecule type" value="Transcribed_RNA"/>
</dbReference>
<protein>
    <submittedName>
        <fullName evidence="1">Uncharacterized protein</fullName>
    </submittedName>
</protein>
<accession>A0A0A9EGW3</accession>
<sequence length="27" mass="3018">MHARFVLFHLNLIDRSISCLLTMAAGS</sequence>
<name>A0A0A9EGW3_ARUDO</name>
<evidence type="ECO:0000313" key="1">
    <source>
        <dbReference type="EMBL" id="JAD99326.1"/>
    </source>
</evidence>
<proteinExistence type="predicted"/>
<organism evidence="1">
    <name type="scientific">Arundo donax</name>
    <name type="common">Giant reed</name>
    <name type="synonym">Donax arundinaceus</name>
    <dbReference type="NCBI Taxonomy" id="35708"/>
    <lineage>
        <taxon>Eukaryota</taxon>
        <taxon>Viridiplantae</taxon>
        <taxon>Streptophyta</taxon>
        <taxon>Embryophyta</taxon>
        <taxon>Tracheophyta</taxon>
        <taxon>Spermatophyta</taxon>
        <taxon>Magnoliopsida</taxon>
        <taxon>Liliopsida</taxon>
        <taxon>Poales</taxon>
        <taxon>Poaceae</taxon>
        <taxon>PACMAD clade</taxon>
        <taxon>Arundinoideae</taxon>
        <taxon>Arundineae</taxon>
        <taxon>Arundo</taxon>
    </lineage>
</organism>